<dbReference type="PANTHER" id="PTHR30332:SF24">
    <property type="entry name" value="SECRETIN GSPD-RELATED"/>
    <property type="match status" value="1"/>
</dbReference>
<dbReference type="InterPro" id="IPR019734">
    <property type="entry name" value="TPR_rpt"/>
</dbReference>
<evidence type="ECO:0000256" key="6">
    <source>
        <dbReference type="SAM" id="MobiDB-lite"/>
    </source>
</evidence>
<dbReference type="EMBL" id="CP002467">
    <property type="protein sequence ID" value="ADV83457.1"/>
    <property type="molecule type" value="Genomic_DNA"/>
</dbReference>
<dbReference type="InterPro" id="IPR004846">
    <property type="entry name" value="T2SS/T3SS_dom"/>
</dbReference>
<feature type="compositionally biased region" description="Polar residues" evidence="6">
    <location>
        <begin position="17"/>
        <end position="35"/>
    </location>
</feature>
<keyword evidence="4" id="KW-0802">TPR repeat</keyword>
<dbReference type="AlphaFoldDB" id="E8V1W9"/>
<feature type="domain" description="Type II/III secretion system secretin-like" evidence="7">
    <location>
        <begin position="490"/>
        <end position="622"/>
    </location>
</feature>
<evidence type="ECO:0000313" key="9">
    <source>
        <dbReference type="Proteomes" id="UP000006844"/>
    </source>
</evidence>
<dbReference type="Proteomes" id="UP000006844">
    <property type="component" value="Chromosome"/>
</dbReference>
<gene>
    <name evidence="8" type="ordered locus">AciPR4_2682</name>
</gene>
<reference evidence="8 9" key="1">
    <citation type="journal article" date="2012" name="Stand. Genomic Sci.">
        <title>Complete genome sequence of Terriglobus saanensis type strain SP1PR4(T), an Acidobacteria from tundra soil.</title>
        <authorList>
            <person name="Rawat S.R."/>
            <person name="Mannisto M.K."/>
            <person name="Starovoytov V."/>
            <person name="Goodwin L."/>
            <person name="Nolan M."/>
            <person name="Hauser L."/>
            <person name="Land M."/>
            <person name="Davenport K.W."/>
            <person name="Woyke T."/>
            <person name="Haggblom M.M."/>
        </authorList>
    </citation>
    <scope>NUCLEOTIDE SEQUENCE</scope>
    <source>
        <strain evidence="9">ATCC BAA-1853 / DSM 23119 / SP1PR4</strain>
    </source>
</reference>
<dbReference type="STRING" id="401053.AciPR4_2682"/>
<keyword evidence="2" id="KW-0732">Signal</keyword>
<evidence type="ECO:0000256" key="1">
    <source>
        <dbReference type="ARBA" id="ARBA00004370"/>
    </source>
</evidence>
<protein>
    <submittedName>
        <fullName evidence="8">Type II and III secretion system protein</fullName>
    </submittedName>
</protein>
<dbReference type="GO" id="GO:0016020">
    <property type="term" value="C:membrane"/>
    <property type="evidence" value="ECO:0007669"/>
    <property type="project" value="UniProtKB-SubCell"/>
</dbReference>
<dbReference type="eggNOG" id="COG3071">
    <property type="taxonomic scope" value="Bacteria"/>
</dbReference>
<dbReference type="InterPro" id="IPR011990">
    <property type="entry name" value="TPR-like_helical_dom_sf"/>
</dbReference>
<evidence type="ECO:0000256" key="4">
    <source>
        <dbReference type="PROSITE-ProRule" id="PRU00339"/>
    </source>
</evidence>
<evidence type="ECO:0000256" key="5">
    <source>
        <dbReference type="RuleBase" id="RU004003"/>
    </source>
</evidence>
<dbReference type="eggNOG" id="COG1450">
    <property type="taxonomic scope" value="Bacteria"/>
</dbReference>
<keyword evidence="9" id="KW-1185">Reference proteome</keyword>
<proteinExistence type="inferred from homology"/>
<dbReference type="HOGENOM" id="CLU_442734_0_0_0"/>
<dbReference type="PROSITE" id="PS50005">
    <property type="entry name" value="TPR"/>
    <property type="match status" value="1"/>
</dbReference>
<name>E8V1W9_TERSS</name>
<organism evidence="8 9">
    <name type="scientific">Terriglobus saanensis (strain ATCC BAA-1853 / DSM 23119 / SP1PR4)</name>
    <dbReference type="NCBI Taxonomy" id="401053"/>
    <lineage>
        <taxon>Bacteria</taxon>
        <taxon>Pseudomonadati</taxon>
        <taxon>Acidobacteriota</taxon>
        <taxon>Terriglobia</taxon>
        <taxon>Terriglobales</taxon>
        <taxon>Acidobacteriaceae</taxon>
        <taxon>Terriglobus</taxon>
    </lineage>
</organism>
<dbReference type="GO" id="GO:0009306">
    <property type="term" value="P:protein secretion"/>
    <property type="evidence" value="ECO:0007669"/>
    <property type="project" value="InterPro"/>
</dbReference>
<dbReference type="Gene3D" id="1.25.40.10">
    <property type="entry name" value="Tetratricopeptide repeat domain"/>
    <property type="match status" value="1"/>
</dbReference>
<dbReference type="InterPro" id="IPR050810">
    <property type="entry name" value="Bact_Secretion_Sys_Channel"/>
</dbReference>
<evidence type="ECO:0000259" key="7">
    <source>
        <dbReference type="Pfam" id="PF00263"/>
    </source>
</evidence>
<accession>E8V1W9</accession>
<comment type="similarity">
    <text evidence="5">Belongs to the bacterial secretin family.</text>
</comment>
<evidence type="ECO:0000313" key="8">
    <source>
        <dbReference type="EMBL" id="ADV83457.1"/>
    </source>
</evidence>
<dbReference type="SUPFAM" id="SSF48452">
    <property type="entry name" value="TPR-like"/>
    <property type="match status" value="1"/>
</dbReference>
<dbReference type="Pfam" id="PF00263">
    <property type="entry name" value="Secretin"/>
    <property type="match status" value="1"/>
</dbReference>
<sequence length="638" mass="68051">MLVPLAAVCQSPGVTVDSPTVQNSGAAPSQAQPTSAEAKVKPGVAVHRMLPKQERNADDAYLEGARCFARRDFDKAQHHFEQAVRLDPGNRTYILALLYSREVNVNRLIRAALRARLRGDFANADVLLMSARRLDPKNPLVTQYNAGQEFQQSAPRTKERMEEEFEGPIAFAPFGGVKSFHIQGELGQVVHELYGGFGIAAVFDSSVASDTPFRIDMDDVDFIDSVRVLKKAAHLLAVPLDPTTALIAADTKELRESLTPLVEETIYLSGQTPQQMLDLANMTRALFGLTQIAVNTQSGAVVIRGPQAVVHRVHDLFTELASRTSDILFDINIYEVDKSTTRNIGFAPPTSATAIDVASTAQKLISDNQSLLSQSISSGALTLSGSTYDQELQEVAFLVAAGVSGSSSFTSILGTLGSFDGIPLLGISMSSTSLNMLLNSTDARMLNALQLRSSDRQEVTFRVGSRYPILTAITTSASSSDVANELAAAGVSSSVIAQLTGSSGSGSTSTPQIQFEDIGLTLKITPRVLRSGEVQLDLDFKLESLAGTGVDDIPILNNRALKSVVTIPPGETTMLAALVSTNETKALDGVPGLDNLPGFQSTDRNADGAKDELLITVTPHIVSGSTTRISVYGPVGKF</sequence>
<evidence type="ECO:0000256" key="2">
    <source>
        <dbReference type="ARBA" id="ARBA00022729"/>
    </source>
</evidence>
<dbReference type="PANTHER" id="PTHR30332">
    <property type="entry name" value="PROBABLE GENERAL SECRETION PATHWAY PROTEIN D"/>
    <property type="match status" value="1"/>
</dbReference>
<dbReference type="KEGG" id="tsa:AciPR4_2682"/>
<dbReference type="GO" id="GO:0015627">
    <property type="term" value="C:type II protein secretion system complex"/>
    <property type="evidence" value="ECO:0007669"/>
    <property type="project" value="TreeGrafter"/>
</dbReference>
<feature type="region of interest" description="Disordered" evidence="6">
    <location>
        <begin position="17"/>
        <end position="40"/>
    </location>
</feature>
<comment type="subcellular location">
    <subcellularLocation>
        <location evidence="1">Membrane</location>
    </subcellularLocation>
</comment>
<feature type="repeat" description="TPR" evidence="4">
    <location>
        <begin position="57"/>
        <end position="90"/>
    </location>
</feature>
<evidence type="ECO:0000256" key="3">
    <source>
        <dbReference type="ARBA" id="ARBA00023136"/>
    </source>
</evidence>
<keyword evidence="3" id="KW-0472">Membrane</keyword>